<comment type="subcellular location">
    <subcellularLocation>
        <location evidence="1">Membrane</location>
    </subcellularLocation>
</comment>
<name>A0A7S3I780_9SPIT</name>
<dbReference type="Gene3D" id="1.20.120.550">
    <property type="entry name" value="Membrane associated eicosanoid/glutathione metabolism-like domain"/>
    <property type="match status" value="1"/>
</dbReference>
<reference evidence="6" key="1">
    <citation type="submission" date="2021-01" db="EMBL/GenBank/DDBJ databases">
        <authorList>
            <person name="Corre E."/>
            <person name="Pelletier E."/>
            <person name="Niang G."/>
            <person name="Scheremetjew M."/>
            <person name="Finn R."/>
            <person name="Kale V."/>
            <person name="Holt S."/>
            <person name="Cochrane G."/>
            <person name="Meng A."/>
            <person name="Brown T."/>
            <person name="Cohen L."/>
        </authorList>
    </citation>
    <scope>NUCLEOTIDE SEQUENCE</scope>
    <source>
        <strain evidence="6">Fehren 1</strain>
    </source>
</reference>
<feature type="transmembrane region" description="Helical" evidence="5">
    <location>
        <begin position="12"/>
        <end position="35"/>
    </location>
</feature>
<dbReference type="Pfam" id="PF01124">
    <property type="entry name" value="MAPEG"/>
    <property type="match status" value="1"/>
</dbReference>
<gene>
    <name evidence="6" type="ORF">FEHR0123_LOCUS10534</name>
</gene>
<evidence type="ECO:0000256" key="1">
    <source>
        <dbReference type="ARBA" id="ARBA00004370"/>
    </source>
</evidence>
<dbReference type="GO" id="GO:0016020">
    <property type="term" value="C:membrane"/>
    <property type="evidence" value="ECO:0007669"/>
    <property type="project" value="UniProtKB-SubCell"/>
</dbReference>
<dbReference type="InterPro" id="IPR023352">
    <property type="entry name" value="MAPEG-like_dom_sf"/>
</dbReference>
<keyword evidence="3 5" id="KW-1133">Transmembrane helix</keyword>
<evidence type="ECO:0000256" key="3">
    <source>
        <dbReference type="ARBA" id="ARBA00022989"/>
    </source>
</evidence>
<evidence type="ECO:0000256" key="5">
    <source>
        <dbReference type="SAM" id="Phobius"/>
    </source>
</evidence>
<feature type="transmembrane region" description="Helical" evidence="5">
    <location>
        <begin position="104"/>
        <end position="136"/>
    </location>
</feature>
<evidence type="ECO:0008006" key="7">
    <source>
        <dbReference type="Google" id="ProtNLM"/>
    </source>
</evidence>
<dbReference type="InterPro" id="IPR001129">
    <property type="entry name" value="Membr-assoc_MAPEG"/>
</dbReference>
<feature type="transmembrane region" description="Helical" evidence="5">
    <location>
        <begin position="156"/>
        <end position="176"/>
    </location>
</feature>
<evidence type="ECO:0000313" key="6">
    <source>
        <dbReference type="EMBL" id="CAE0315605.1"/>
    </source>
</evidence>
<keyword evidence="4 5" id="KW-0472">Membrane</keyword>
<evidence type="ECO:0000256" key="4">
    <source>
        <dbReference type="ARBA" id="ARBA00023136"/>
    </source>
</evidence>
<sequence length="180" mass="20258">MSLDYIRVTLPALYPYVMLAAGTISFQCLLIGFGAGGKRGEYFTKNEQIKEKYNEEHQKNFKTDIPKGGYPDHGDGLYGDLLSYEQWYNFSLDQRGHKNFLEQVTIIVFCLMTIGLVFPIVSLVCAGIHFVCRWIFVCGYKKGPNWRLIGGLPLNVTTIVMLVMSIVSASIFIGSIPKVE</sequence>
<accession>A0A7S3I780</accession>
<proteinExistence type="predicted"/>
<evidence type="ECO:0000256" key="2">
    <source>
        <dbReference type="ARBA" id="ARBA00022692"/>
    </source>
</evidence>
<dbReference type="SUPFAM" id="SSF161084">
    <property type="entry name" value="MAPEG domain-like"/>
    <property type="match status" value="1"/>
</dbReference>
<dbReference type="EMBL" id="HBIE01034776">
    <property type="protein sequence ID" value="CAE0315605.1"/>
    <property type="molecule type" value="Transcribed_RNA"/>
</dbReference>
<organism evidence="6">
    <name type="scientific">Favella ehrenbergii</name>
    <dbReference type="NCBI Taxonomy" id="182087"/>
    <lineage>
        <taxon>Eukaryota</taxon>
        <taxon>Sar</taxon>
        <taxon>Alveolata</taxon>
        <taxon>Ciliophora</taxon>
        <taxon>Intramacronucleata</taxon>
        <taxon>Spirotrichea</taxon>
        <taxon>Choreotrichia</taxon>
        <taxon>Tintinnida</taxon>
        <taxon>Xystonellidae</taxon>
        <taxon>Favella</taxon>
    </lineage>
</organism>
<keyword evidence="2 5" id="KW-0812">Transmembrane</keyword>
<protein>
    <recommendedName>
        <fullName evidence="7">MAPEG family protein</fullName>
    </recommendedName>
</protein>
<dbReference type="AlphaFoldDB" id="A0A7S3I780"/>